<dbReference type="Pfam" id="PF02423">
    <property type="entry name" value="OCD_Mu_crystall"/>
    <property type="match status" value="1"/>
</dbReference>
<evidence type="ECO:0000256" key="1">
    <source>
        <dbReference type="ARBA" id="ARBA00008903"/>
    </source>
</evidence>
<comment type="similarity">
    <text evidence="1">Belongs to the ornithine cyclodeaminase/mu-crystallin family.</text>
</comment>
<dbReference type="PANTHER" id="PTHR13812">
    <property type="entry name" value="KETIMINE REDUCTASE MU-CRYSTALLIN"/>
    <property type="match status" value="1"/>
</dbReference>
<dbReference type="EMBL" id="CP032382">
    <property type="protein sequence ID" value="AYB32958.1"/>
    <property type="molecule type" value="Genomic_DNA"/>
</dbReference>
<dbReference type="GO" id="GO:0016491">
    <property type="term" value="F:oxidoreductase activity"/>
    <property type="evidence" value="ECO:0007669"/>
    <property type="project" value="UniProtKB-ARBA"/>
</dbReference>
<dbReference type="PIRSF" id="PIRSF001439">
    <property type="entry name" value="CryM"/>
    <property type="match status" value="1"/>
</dbReference>
<dbReference type="GO" id="GO:0005737">
    <property type="term" value="C:cytoplasm"/>
    <property type="evidence" value="ECO:0007669"/>
    <property type="project" value="TreeGrafter"/>
</dbReference>
<dbReference type="InterPro" id="IPR036291">
    <property type="entry name" value="NAD(P)-bd_dom_sf"/>
</dbReference>
<reference evidence="3" key="1">
    <citation type="submission" date="2018-09" db="EMBL/GenBank/DDBJ databases">
        <title>Chryseolinea sp. KIS68-18 isolated from soil.</title>
        <authorList>
            <person name="Weon H.-Y."/>
            <person name="Kwon S.-W."/>
            <person name="Lee S.A."/>
        </authorList>
    </citation>
    <scope>NUCLEOTIDE SEQUENCE [LARGE SCALE GENOMIC DNA]</scope>
    <source>
        <strain evidence="3">KIS68-18</strain>
    </source>
</reference>
<dbReference type="KEGG" id="chk:D4L85_21315"/>
<dbReference type="GO" id="GO:0019752">
    <property type="term" value="P:carboxylic acid metabolic process"/>
    <property type="evidence" value="ECO:0007669"/>
    <property type="project" value="UniProtKB-ARBA"/>
</dbReference>
<evidence type="ECO:0000313" key="3">
    <source>
        <dbReference type="Proteomes" id="UP000266183"/>
    </source>
</evidence>
<accession>A0A385SVY6</accession>
<name>A0A385SVY6_9BACT</name>
<dbReference type="Gene3D" id="3.30.1780.10">
    <property type="entry name" value="ornithine cyclodeaminase, domain 1"/>
    <property type="match status" value="1"/>
</dbReference>
<proteinExistence type="inferred from homology"/>
<dbReference type="Gene3D" id="3.40.50.720">
    <property type="entry name" value="NAD(P)-binding Rossmann-like Domain"/>
    <property type="match status" value="1"/>
</dbReference>
<gene>
    <name evidence="2" type="ORF">D4L85_21315</name>
</gene>
<sequence>MDLQETLIITKREVEWLLDIQECMDAVAYAFKLHAEGKALQPKILGLHVPHGGFHIKAGAMDLGRPYFVAKANANFPDNMKNNGLPTIQGVIIVCDAANGKLLALMDSIAITVIRTGAATGIAAKYLARKDAKVATICGCGNQGRVSLKAMMTVRPIERVYAYDIDQTQKNKFTKELTEALNVQVIPVDDLGLAVRQSDICVTCTTSKKPFLNKEDVKPGTFIAAVGADSEDKQELQTTLLASCKLVVDILEQSATIGELHHALEYGVVTRDHVHAELGEIIAGSKTGRTSDDEVIVFDSTGTALQDVASAAIVYEKAIGAGIGMSVNLANG</sequence>
<dbReference type="FunFam" id="3.40.50.720:FF:000311">
    <property type="entry name" value="Ornithine cyclodeaminase"/>
    <property type="match status" value="1"/>
</dbReference>
<dbReference type="PANTHER" id="PTHR13812:SF19">
    <property type="entry name" value="KETIMINE REDUCTASE MU-CRYSTALLIN"/>
    <property type="match status" value="1"/>
</dbReference>
<dbReference type="InterPro" id="IPR023401">
    <property type="entry name" value="ODC_N"/>
</dbReference>
<protein>
    <submittedName>
        <fullName evidence="2">Ornithine cyclodeaminase family protein</fullName>
    </submittedName>
</protein>
<organism evidence="2 3">
    <name type="scientific">Chryseolinea soli</name>
    <dbReference type="NCBI Taxonomy" id="2321403"/>
    <lineage>
        <taxon>Bacteria</taxon>
        <taxon>Pseudomonadati</taxon>
        <taxon>Bacteroidota</taxon>
        <taxon>Cytophagia</taxon>
        <taxon>Cytophagales</taxon>
        <taxon>Fulvivirgaceae</taxon>
        <taxon>Chryseolinea</taxon>
    </lineage>
</organism>
<dbReference type="AlphaFoldDB" id="A0A385SVY6"/>
<dbReference type="SUPFAM" id="SSF51735">
    <property type="entry name" value="NAD(P)-binding Rossmann-fold domains"/>
    <property type="match status" value="1"/>
</dbReference>
<dbReference type="InterPro" id="IPR003462">
    <property type="entry name" value="ODC_Mu_crystall"/>
</dbReference>
<keyword evidence="3" id="KW-1185">Reference proteome</keyword>
<evidence type="ECO:0000313" key="2">
    <source>
        <dbReference type="EMBL" id="AYB32958.1"/>
    </source>
</evidence>
<dbReference type="Proteomes" id="UP000266183">
    <property type="component" value="Chromosome"/>
</dbReference>